<dbReference type="Gene3D" id="1.10.1740.10">
    <property type="match status" value="1"/>
</dbReference>
<organism evidence="8 9">
    <name type="scientific">Niastella populi</name>
    <dbReference type="NCBI Taxonomy" id="550983"/>
    <lineage>
        <taxon>Bacteria</taxon>
        <taxon>Pseudomonadati</taxon>
        <taxon>Bacteroidota</taxon>
        <taxon>Chitinophagia</taxon>
        <taxon>Chitinophagales</taxon>
        <taxon>Chitinophagaceae</taxon>
        <taxon>Niastella</taxon>
    </lineage>
</organism>
<dbReference type="EMBL" id="LWBP01000199">
    <property type="protein sequence ID" value="OQP56662.1"/>
    <property type="molecule type" value="Genomic_DNA"/>
</dbReference>
<sequence length="188" mass="21986">MQQGSEEAFTTLYNHYAPRLYVNIFRMVKDEQQAGELVQELFTRIWQKRSNKGIGENFEGYVYRIAQNLVYDFFRKLKRDHQLLEKFRALAEENYEYIEEGLQYKQHSHFLHKAIEQLPPQQKKVYELIKENGCTYKKAAEIMGISPLTVKEYVVAVNKSIRNYILTHTDAAILVAILLSSSLTDTVG</sequence>
<dbReference type="GO" id="GO:0003677">
    <property type="term" value="F:DNA binding"/>
    <property type="evidence" value="ECO:0007669"/>
    <property type="project" value="UniProtKB-KW"/>
</dbReference>
<evidence type="ECO:0000259" key="7">
    <source>
        <dbReference type="Pfam" id="PF08281"/>
    </source>
</evidence>
<dbReference type="InterPro" id="IPR039425">
    <property type="entry name" value="RNA_pol_sigma-70-like"/>
</dbReference>
<dbReference type="AlphaFoldDB" id="A0A1V9FEA8"/>
<keyword evidence="4" id="KW-0238">DNA-binding</keyword>
<proteinExistence type="inferred from homology"/>
<feature type="domain" description="RNA polymerase sigma factor 70 region 4 type 2" evidence="7">
    <location>
        <begin position="111"/>
        <end position="153"/>
    </location>
</feature>
<dbReference type="Gene3D" id="1.10.10.10">
    <property type="entry name" value="Winged helix-like DNA-binding domain superfamily/Winged helix DNA-binding domain"/>
    <property type="match status" value="1"/>
</dbReference>
<evidence type="ECO:0000256" key="4">
    <source>
        <dbReference type="ARBA" id="ARBA00023125"/>
    </source>
</evidence>
<comment type="similarity">
    <text evidence="1">Belongs to the sigma-70 factor family. ECF subfamily.</text>
</comment>
<evidence type="ECO:0000313" key="9">
    <source>
        <dbReference type="Proteomes" id="UP000192276"/>
    </source>
</evidence>
<evidence type="ECO:0008006" key="10">
    <source>
        <dbReference type="Google" id="ProtNLM"/>
    </source>
</evidence>
<name>A0A1V9FEA8_9BACT</name>
<evidence type="ECO:0000259" key="6">
    <source>
        <dbReference type="Pfam" id="PF04542"/>
    </source>
</evidence>
<dbReference type="InterPro" id="IPR014284">
    <property type="entry name" value="RNA_pol_sigma-70_dom"/>
</dbReference>
<keyword evidence="2" id="KW-0805">Transcription regulation</keyword>
<dbReference type="SUPFAM" id="SSF88946">
    <property type="entry name" value="Sigma2 domain of RNA polymerase sigma factors"/>
    <property type="match status" value="1"/>
</dbReference>
<evidence type="ECO:0000256" key="3">
    <source>
        <dbReference type="ARBA" id="ARBA00023082"/>
    </source>
</evidence>
<keyword evidence="9" id="KW-1185">Reference proteome</keyword>
<dbReference type="InterPro" id="IPR007627">
    <property type="entry name" value="RNA_pol_sigma70_r2"/>
</dbReference>
<dbReference type="PANTHER" id="PTHR43133:SF8">
    <property type="entry name" value="RNA POLYMERASE SIGMA FACTOR HI_1459-RELATED"/>
    <property type="match status" value="1"/>
</dbReference>
<comment type="caution">
    <text evidence="8">The sequence shown here is derived from an EMBL/GenBank/DDBJ whole genome shotgun (WGS) entry which is preliminary data.</text>
</comment>
<dbReference type="InterPro" id="IPR013324">
    <property type="entry name" value="RNA_pol_sigma_r3/r4-like"/>
</dbReference>
<reference evidence="9" key="1">
    <citation type="submission" date="2016-04" db="EMBL/GenBank/DDBJ databases">
        <authorList>
            <person name="Chen L."/>
            <person name="Zhuang W."/>
            <person name="Wang G."/>
        </authorList>
    </citation>
    <scope>NUCLEOTIDE SEQUENCE [LARGE SCALE GENOMIC DNA]</scope>
    <source>
        <strain evidence="9">208</strain>
    </source>
</reference>
<dbReference type="GO" id="GO:0016987">
    <property type="term" value="F:sigma factor activity"/>
    <property type="evidence" value="ECO:0007669"/>
    <property type="project" value="UniProtKB-KW"/>
</dbReference>
<dbReference type="PANTHER" id="PTHR43133">
    <property type="entry name" value="RNA POLYMERASE ECF-TYPE SIGMA FACTO"/>
    <property type="match status" value="1"/>
</dbReference>
<keyword evidence="5" id="KW-0804">Transcription</keyword>
<dbReference type="Proteomes" id="UP000192276">
    <property type="component" value="Unassembled WGS sequence"/>
</dbReference>
<evidence type="ECO:0000256" key="5">
    <source>
        <dbReference type="ARBA" id="ARBA00023163"/>
    </source>
</evidence>
<dbReference type="InterPro" id="IPR013249">
    <property type="entry name" value="RNA_pol_sigma70_r4_t2"/>
</dbReference>
<keyword evidence="3" id="KW-0731">Sigma factor</keyword>
<accession>A0A1V9FEA8</accession>
<gene>
    <name evidence="8" type="ORF">A4R26_04385</name>
</gene>
<feature type="domain" description="RNA polymerase sigma-70 region 2" evidence="6">
    <location>
        <begin position="12"/>
        <end position="79"/>
    </location>
</feature>
<protein>
    <recommendedName>
        <fullName evidence="10">HTH luxR-type domain-containing protein</fullName>
    </recommendedName>
</protein>
<dbReference type="STRING" id="550983.A4R26_04385"/>
<dbReference type="Pfam" id="PF04542">
    <property type="entry name" value="Sigma70_r2"/>
    <property type="match status" value="1"/>
</dbReference>
<dbReference type="GO" id="GO:0006352">
    <property type="term" value="P:DNA-templated transcription initiation"/>
    <property type="evidence" value="ECO:0007669"/>
    <property type="project" value="InterPro"/>
</dbReference>
<dbReference type="InterPro" id="IPR036388">
    <property type="entry name" value="WH-like_DNA-bd_sf"/>
</dbReference>
<evidence type="ECO:0000256" key="1">
    <source>
        <dbReference type="ARBA" id="ARBA00010641"/>
    </source>
</evidence>
<dbReference type="InterPro" id="IPR013325">
    <property type="entry name" value="RNA_pol_sigma_r2"/>
</dbReference>
<evidence type="ECO:0000256" key="2">
    <source>
        <dbReference type="ARBA" id="ARBA00023015"/>
    </source>
</evidence>
<dbReference type="Pfam" id="PF08281">
    <property type="entry name" value="Sigma70_r4_2"/>
    <property type="match status" value="1"/>
</dbReference>
<dbReference type="NCBIfam" id="TIGR02937">
    <property type="entry name" value="sigma70-ECF"/>
    <property type="match status" value="1"/>
</dbReference>
<evidence type="ECO:0000313" key="8">
    <source>
        <dbReference type="EMBL" id="OQP56662.1"/>
    </source>
</evidence>
<dbReference type="RefSeq" id="WP_165760370.1">
    <property type="nucleotide sequence ID" value="NZ_LWBP01000199.1"/>
</dbReference>
<dbReference type="SUPFAM" id="SSF88659">
    <property type="entry name" value="Sigma3 and sigma4 domains of RNA polymerase sigma factors"/>
    <property type="match status" value="1"/>
</dbReference>